<dbReference type="Proteomes" id="UP000240708">
    <property type="component" value="Unassembled WGS sequence"/>
</dbReference>
<evidence type="ECO:0000313" key="4">
    <source>
        <dbReference type="Proteomes" id="UP000240708"/>
    </source>
</evidence>
<name>A0A2P8E206_9BACT</name>
<dbReference type="InterPro" id="IPR051262">
    <property type="entry name" value="SMP-30/CGR1_Lactonase"/>
</dbReference>
<dbReference type="InterPro" id="IPR013658">
    <property type="entry name" value="SGL"/>
</dbReference>
<protein>
    <submittedName>
        <fullName evidence="3">Gluconolactonase</fullName>
    </submittedName>
</protein>
<keyword evidence="4" id="KW-1185">Reference proteome</keyword>
<dbReference type="GO" id="GO:0016787">
    <property type="term" value="F:hydrolase activity"/>
    <property type="evidence" value="ECO:0007669"/>
    <property type="project" value="UniProtKB-KW"/>
</dbReference>
<feature type="domain" description="SMP-30/Gluconolactonase/LRE-like region" evidence="2">
    <location>
        <begin position="57"/>
        <end position="325"/>
    </location>
</feature>
<evidence type="ECO:0000313" key="3">
    <source>
        <dbReference type="EMBL" id="PSL03447.1"/>
    </source>
</evidence>
<accession>A0A2P8E206</accession>
<proteinExistence type="predicted"/>
<dbReference type="AlphaFoldDB" id="A0A2P8E206"/>
<dbReference type="PANTHER" id="PTHR47572">
    <property type="entry name" value="LIPOPROTEIN-RELATED"/>
    <property type="match status" value="1"/>
</dbReference>
<comment type="caution">
    <text evidence="3">The sequence shown here is derived from an EMBL/GenBank/DDBJ whole genome shotgun (WGS) entry which is preliminary data.</text>
</comment>
<evidence type="ECO:0000256" key="1">
    <source>
        <dbReference type="ARBA" id="ARBA00022801"/>
    </source>
</evidence>
<dbReference type="InterPro" id="IPR011042">
    <property type="entry name" value="6-blade_b-propeller_TolB-like"/>
</dbReference>
<dbReference type="PROSITE" id="PS51257">
    <property type="entry name" value="PROKAR_LIPOPROTEIN"/>
    <property type="match status" value="1"/>
</dbReference>
<organism evidence="3 4">
    <name type="scientific">Cecembia rubra</name>
    <dbReference type="NCBI Taxonomy" id="1485585"/>
    <lineage>
        <taxon>Bacteria</taxon>
        <taxon>Pseudomonadati</taxon>
        <taxon>Bacteroidota</taxon>
        <taxon>Cytophagia</taxon>
        <taxon>Cytophagales</taxon>
        <taxon>Cyclobacteriaceae</taxon>
        <taxon>Cecembia</taxon>
    </lineage>
</organism>
<keyword evidence="1" id="KW-0378">Hydrolase</keyword>
<reference evidence="3 4" key="1">
    <citation type="submission" date="2018-03" db="EMBL/GenBank/DDBJ databases">
        <title>Genomic Encyclopedia of Archaeal and Bacterial Type Strains, Phase II (KMG-II): from individual species to whole genera.</title>
        <authorList>
            <person name="Goeker M."/>
        </authorList>
    </citation>
    <scope>NUCLEOTIDE SEQUENCE [LARGE SCALE GENOMIC DNA]</scope>
    <source>
        <strain evidence="3 4">DSM 28057</strain>
    </source>
</reference>
<dbReference type="Pfam" id="PF08450">
    <property type="entry name" value="SGL"/>
    <property type="match status" value="1"/>
</dbReference>
<dbReference type="EMBL" id="PYGF01000007">
    <property type="protein sequence ID" value="PSL03447.1"/>
    <property type="molecule type" value="Genomic_DNA"/>
</dbReference>
<dbReference type="SUPFAM" id="SSF63829">
    <property type="entry name" value="Calcium-dependent phosphotriesterase"/>
    <property type="match status" value="1"/>
</dbReference>
<dbReference type="RefSeq" id="WP_170069028.1">
    <property type="nucleotide sequence ID" value="NZ_PYGF01000007.1"/>
</dbReference>
<sequence length="335" mass="37727">MIRLVIVSLWINLFLLSCTSKPSSMKNDAFIEILDDQILDLIHPEAPYHIMAQGFAWTEGPLWLEEQQSLIFTDIPNNSIFRIDAKGELSLYLKPSGYTDDTPRGGEVGANGLTLDPQGRLVLCQHGDRRMARMDSPLDQPKSEFITLVDKYEGKRFNSPNDVVFDKAGNMYFTDPPYGLEFNMNDPAKELDFQGIYCLKTSGELVLLDTISRPNGLAFSRDEKYLYVANSDPKMAVWYRYEVLEDGLIHNKTLFFDATEFVGKEGFKGLPDGMKINRSGTIFATGPGGVWVFDPNGKVLARLRTGEATSNCAFSTDEKTFFMTADDYILKIDLK</sequence>
<dbReference type="PANTHER" id="PTHR47572:SF4">
    <property type="entry name" value="LACTONASE DRP35"/>
    <property type="match status" value="1"/>
</dbReference>
<gene>
    <name evidence="3" type="ORF">CLV48_107165</name>
</gene>
<evidence type="ECO:0000259" key="2">
    <source>
        <dbReference type="Pfam" id="PF08450"/>
    </source>
</evidence>
<dbReference type="Gene3D" id="2.120.10.30">
    <property type="entry name" value="TolB, C-terminal domain"/>
    <property type="match status" value="1"/>
</dbReference>